<name>A0A380Q3M1_YERPU</name>
<proteinExistence type="predicted"/>
<accession>A0A380Q3M1</accession>
<dbReference type="EMBL" id="UHJC01000001">
    <property type="protein sequence ID" value="SUP80393.1"/>
    <property type="molecule type" value="Genomic_DNA"/>
</dbReference>
<reference evidence="1 2" key="1">
    <citation type="submission" date="2018-06" db="EMBL/GenBank/DDBJ databases">
        <authorList>
            <consortium name="Pathogen Informatics"/>
            <person name="Doyle S."/>
        </authorList>
    </citation>
    <scope>NUCLEOTIDE SEQUENCE [LARGE SCALE GENOMIC DNA]</scope>
    <source>
        <strain evidence="1 2">NCTC8580</strain>
    </source>
</reference>
<protein>
    <submittedName>
        <fullName evidence="1">Putative tail fiber assembly protein</fullName>
    </submittedName>
</protein>
<organism evidence="1 2">
    <name type="scientific">Yersinia pseudotuberculosis</name>
    <dbReference type="NCBI Taxonomy" id="633"/>
    <lineage>
        <taxon>Bacteria</taxon>
        <taxon>Pseudomonadati</taxon>
        <taxon>Pseudomonadota</taxon>
        <taxon>Gammaproteobacteria</taxon>
        <taxon>Enterobacterales</taxon>
        <taxon>Yersiniaceae</taxon>
        <taxon>Yersinia</taxon>
    </lineage>
</organism>
<dbReference type="Proteomes" id="UP000255087">
    <property type="component" value="Unassembled WGS sequence"/>
</dbReference>
<dbReference type="AlphaFoldDB" id="A0A380Q3M1"/>
<gene>
    <name evidence="1" type="ORF">NCTC8580_00444</name>
</gene>
<evidence type="ECO:0000313" key="2">
    <source>
        <dbReference type="Proteomes" id="UP000255087"/>
    </source>
</evidence>
<evidence type="ECO:0000313" key="1">
    <source>
        <dbReference type="EMBL" id="SUP80393.1"/>
    </source>
</evidence>
<sequence length="160" mass="18139">MSTYFYSHTNNSFYPADLIESYQQGGTWPEDGIEVTDDVFIMYSGTPPEGKVRGTVDGMPAWVNIPAPPELTSDELAATARSYRDAFITATDSMMVSDYCIGDTQLTEAQRTELMEARTAYRSWPTLENWPLIELPELPQWLLVETVNQGYRVPEWPVVE</sequence>